<sequence length="653" mass="72959">MSKQIKAPLMKGSWSKFRELATQTPTPECVFKESIIPTRHFQRSLPRLPVPTLTHTKSLFLEEVRPVLSPQDFARATKKATHAFGGALREVNEELVNTDRANLHTSFISSDWFRRSLSNRDPIPLYQYTTWIVRRDAVKENMLVRAACWVFATVIYYKMYQDDTLRPCIIENAPNGYWKSDWFERSVALCPEYFSTPMLTNGSNKQLLPVDISQGDNLFNSSRVPGVLQDEIRAVGFMPHIIVQYRGHQFVVQVADGERNPLPLEQIYARLRDIVMAGGISNSEEIGLLTSLPRSEWSVLRTALLRDPVNKDSLDDVETAMFILNLDEDVGVDFFSAAGVTDKTHAARCTNRWWDKSLSVSVSQNGLVTVGHEHGWGDGVVVRHYLDKVSQFTASECTVDFPRDAAATDGVHRLKWNCTEEVKQSIHKAKSRLVDDVAKLDLHTCVLHSEKSLLTEFSIDSLVQAAIQLAWWNCYSSFVNGIETVNLSHFLRGRCGFVRPLTAESAAFIVAASACGKSTTAGQKQALVRAIQAYEARKKNVMAGNGTDGHLFGLLNTSERMTGVPAPFFSENVYQVHCKPVLQSDPVLRDSGAVLSGFCPTHNGYSVRCSLLDEHALVLSVCAWKTVYGPTRSCDQFCAALHAALNEILKLLQ</sequence>
<keyword evidence="5" id="KW-0443">Lipid metabolism</keyword>
<dbReference type="Gene3D" id="3.30.559.10">
    <property type="entry name" value="Chloramphenicol acetyltransferase-like domain"/>
    <property type="match status" value="1"/>
</dbReference>
<feature type="active site" description="Proton acceptor" evidence="7">
    <location>
        <position position="374"/>
    </location>
</feature>
<dbReference type="GO" id="GO:0004095">
    <property type="term" value="F:carnitine O-palmitoyltransferase activity"/>
    <property type="evidence" value="ECO:0007669"/>
    <property type="project" value="TreeGrafter"/>
</dbReference>
<keyword evidence="10" id="KW-1185">Reference proteome</keyword>
<name>A0A7G2CG54_9TRYP</name>
<dbReference type="Proteomes" id="UP000515908">
    <property type="component" value="Chromosome 11"/>
</dbReference>
<dbReference type="InterPro" id="IPR042572">
    <property type="entry name" value="Carn_acyl_trans_N"/>
</dbReference>
<dbReference type="InterPro" id="IPR039551">
    <property type="entry name" value="Cho/carn_acyl_trans"/>
</dbReference>
<accession>A0A7G2CG54</accession>
<dbReference type="InterPro" id="IPR023213">
    <property type="entry name" value="CAT-like_dom_sf"/>
</dbReference>
<protein>
    <submittedName>
        <fullName evidence="9">Choline/Carnitine o-acyltransferase, putative</fullName>
    </submittedName>
</protein>
<evidence type="ECO:0000313" key="10">
    <source>
        <dbReference type="Proteomes" id="UP000515908"/>
    </source>
</evidence>
<dbReference type="GO" id="GO:0005739">
    <property type="term" value="C:mitochondrion"/>
    <property type="evidence" value="ECO:0007669"/>
    <property type="project" value="TreeGrafter"/>
</dbReference>
<dbReference type="Pfam" id="PF00755">
    <property type="entry name" value="Carn_acyltransf"/>
    <property type="match status" value="1"/>
</dbReference>
<evidence type="ECO:0000313" key="9">
    <source>
        <dbReference type="EMBL" id="CAD2218345.1"/>
    </source>
</evidence>
<evidence type="ECO:0000256" key="5">
    <source>
        <dbReference type="ARBA" id="ARBA00023098"/>
    </source>
</evidence>
<keyword evidence="2" id="KW-0813">Transport</keyword>
<dbReference type="Gene3D" id="3.30.559.70">
    <property type="entry name" value="Choline/Carnitine o-acyltransferase, domain 2"/>
    <property type="match status" value="1"/>
</dbReference>
<dbReference type="VEuPathDB" id="TriTrypDB:ADEAN_000583300"/>
<dbReference type="InterPro" id="IPR000542">
    <property type="entry name" value="Carn_acyl_trans"/>
</dbReference>
<dbReference type="SUPFAM" id="SSF52777">
    <property type="entry name" value="CoA-dependent acyltransferases"/>
    <property type="match status" value="2"/>
</dbReference>
<evidence type="ECO:0000256" key="2">
    <source>
        <dbReference type="ARBA" id="ARBA00022448"/>
    </source>
</evidence>
<dbReference type="Gene3D" id="1.10.275.20">
    <property type="entry name" value="Choline/Carnitine o-acyltransferase"/>
    <property type="match status" value="1"/>
</dbReference>
<reference evidence="9 10" key="1">
    <citation type="submission" date="2020-08" db="EMBL/GenBank/DDBJ databases">
        <authorList>
            <person name="Newling K."/>
            <person name="Davey J."/>
            <person name="Forrester S."/>
        </authorList>
    </citation>
    <scope>NUCLEOTIDE SEQUENCE [LARGE SCALE GENOMIC DNA]</scope>
    <source>
        <strain evidence="10">Crithidia deanei Carvalho (ATCC PRA-265)</strain>
    </source>
</reference>
<dbReference type="PANTHER" id="PTHR22589:SF16">
    <property type="entry name" value="CARNITINE O-PALMITOYLTRANSFERASE 2, MITOCHONDRIAL"/>
    <property type="match status" value="1"/>
</dbReference>
<evidence type="ECO:0000256" key="1">
    <source>
        <dbReference type="ARBA" id="ARBA00005232"/>
    </source>
</evidence>
<evidence type="ECO:0000256" key="3">
    <source>
        <dbReference type="ARBA" id="ARBA00022679"/>
    </source>
</evidence>
<evidence type="ECO:0000256" key="6">
    <source>
        <dbReference type="ARBA" id="ARBA00023315"/>
    </source>
</evidence>
<evidence type="ECO:0000256" key="4">
    <source>
        <dbReference type="ARBA" id="ARBA00022832"/>
    </source>
</evidence>
<organism evidence="9 10">
    <name type="scientific">Angomonas deanei</name>
    <dbReference type="NCBI Taxonomy" id="59799"/>
    <lineage>
        <taxon>Eukaryota</taxon>
        <taxon>Discoba</taxon>
        <taxon>Euglenozoa</taxon>
        <taxon>Kinetoplastea</taxon>
        <taxon>Metakinetoplastina</taxon>
        <taxon>Trypanosomatida</taxon>
        <taxon>Trypanosomatidae</taxon>
        <taxon>Strigomonadinae</taxon>
        <taxon>Angomonas</taxon>
    </lineage>
</organism>
<gene>
    <name evidence="9" type="ORF">ADEAN_000583300</name>
</gene>
<dbReference type="EMBL" id="LR877155">
    <property type="protein sequence ID" value="CAD2218345.1"/>
    <property type="molecule type" value="Genomic_DNA"/>
</dbReference>
<proteinExistence type="inferred from homology"/>
<dbReference type="AlphaFoldDB" id="A0A7G2CG54"/>
<evidence type="ECO:0000259" key="8">
    <source>
        <dbReference type="Pfam" id="PF00755"/>
    </source>
</evidence>
<feature type="domain" description="Choline/carnitine acyltransferase" evidence="8">
    <location>
        <begin position="48"/>
        <end position="642"/>
    </location>
</feature>
<dbReference type="PANTHER" id="PTHR22589">
    <property type="entry name" value="CARNITINE O-ACYLTRANSFERASE"/>
    <property type="match status" value="1"/>
</dbReference>
<comment type="similarity">
    <text evidence="1">Belongs to the carnitine/choline acetyltransferase family.</text>
</comment>
<keyword evidence="3 9" id="KW-0808">Transferase</keyword>
<keyword evidence="4" id="KW-0276">Fatty acid metabolism</keyword>
<dbReference type="InterPro" id="IPR042231">
    <property type="entry name" value="Cho/carn_acyl_trans_2"/>
</dbReference>
<dbReference type="GO" id="GO:0006635">
    <property type="term" value="P:fatty acid beta-oxidation"/>
    <property type="evidence" value="ECO:0007669"/>
    <property type="project" value="TreeGrafter"/>
</dbReference>
<keyword evidence="6 9" id="KW-0012">Acyltransferase</keyword>
<evidence type="ECO:0000256" key="7">
    <source>
        <dbReference type="PIRSR" id="PIRSR600542-1"/>
    </source>
</evidence>